<organism evidence="2 3">
    <name type="scientific">Brassica campestris</name>
    <name type="common">Field mustard</name>
    <dbReference type="NCBI Taxonomy" id="3711"/>
    <lineage>
        <taxon>Eukaryota</taxon>
        <taxon>Viridiplantae</taxon>
        <taxon>Streptophyta</taxon>
        <taxon>Embryophyta</taxon>
        <taxon>Tracheophyta</taxon>
        <taxon>Spermatophyta</taxon>
        <taxon>Magnoliopsida</taxon>
        <taxon>eudicotyledons</taxon>
        <taxon>Gunneridae</taxon>
        <taxon>Pentapetalae</taxon>
        <taxon>rosids</taxon>
        <taxon>malvids</taxon>
        <taxon>Brassicales</taxon>
        <taxon>Brassicaceae</taxon>
        <taxon>Brassiceae</taxon>
        <taxon>Brassica</taxon>
    </lineage>
</organism>
<evidence type="ECO:0000256" key="1">
    <source>
        <dbReference type="SAM" id="SignalP"/>
    </source>
</evidence>
<proteinExistence type="predicted"/>
<dbReference type="EMBL" id="CM010636">
    <property type="protein sequence ID" value="RID49048.1"/>
    <property type="molecule type" value="Genomic_DNA"/>
</dbReference>
<name>A0A397Y897_BRACM</name>
<evidence type="ECO:0000313" key="3">
    <source>
        <dbReference type="Proteomes" id="UP000264353"/>
    </source>
</evidence>
<dbReference type="GO" id="GO:0006629">
    <property type="term" value="P:lipid metabolic process"/>
    <property type="evidence" value="ECO:0007669"/>
    <property type="project" value="InterPro"/>
</dbReference>
<accession>A0A397Y897</accession>
<dbReference type="InterPro" id="IPR003386">
    <property type="entry name" value="LACT/PDAT_acylTrfase"/>
</dbReference>
<reference evidence="2 3" key="1">
    <citation type="submission" date="2018-06" db="EMBL/GenBank/DDBJ databases">
        <title>WGS assembly of Brassica rapa FPsc.</title>
        <authorList>
            <person name="Bowman J."/>
            <person name="Kohchi T."/>
            <person name="Yamato K."/>
            <person name="Jenkins J."/>
            <person name="Shu S."/>
            <person name="Ishizaki K."/>
            <person name="Yamaoka S."/>
            <person name="Nishihama R."/>
            <person name="Nakamura Y."/>
            <person name="Berger F."/>
            <person name="Adam C."/>
            <person name="Aki S."/>
            <person name="Althoff F."/>
            <person name="Araki T."/>
            <person name="Arteaga-Vazquez M."/>
            <person name="Balasubrmanian S."/>
            <person name="Bauer D."/>
            <person name="Boehm C."/>
            <person name="Briginshaw L."/>
            <person name="Caballero-Perez J."/>
            <person name="Catarino B."/>
            <person name="Chen F."/>
            <person name="Chiyoda S."/>
            <person name="Chovatia M."/>
            <person name="Davies K."/>
            <person name="Delmans M."/>
            <person name="Demura T."/>
            <person name="Dierschke T."/>
            <person name="Dolan L."/>
            <person name="Dorantes-Acosta A."/>
            <person name="Eklund D."/>
            <person name="Florent S."/>
            <person name="Flores-Sandoval E."/>
            <person name="Fujiyama A."/>
            <person name="Fukuzawa H."/>
            <person name="Galik B."/>
            <person name="Grimanelli D."/>
            <person name="Grimwood J."/>
            <person name="Grossniklaus U."/>
            <person name="Hamada T."/>
            <person name="Haseloff J."/>
            <person name="Hetherington A."/>
            <person name="Higo A."/>
            <person name="Hirakawa Y."/>
            <person name="Hundley H."/>
            <person name="Ikeda Y."/>
            <person name="Inoue K."/>
            <person name="Inoue S."/>
            <person name="Ishida S."/>
            <person name="Jia Q."/>
            <person name="Kakita M."/>
            <person name="Kanazawa T."/>
            <person name="Kawai Y."/>
            <person name="Kawashima T."/>
            <person name="Kennedy M."/>
            <person name="Kinose K."/>
            <person name="Kinoshita T."/>
            <person name="Kohara Y."/>
            <person name="Koide E."/>
            <person name="Komatsu K."/>
            <person name="Kopischke S."/>
            <person name="Kubo M."/>
            <person name="Kyozuka J."/>
            <person name="Lagercrantz U."/>
            <person name="Lin S."/>
            <person name="Lindquist E."/>
            <person name="Lipzen A."/>
            <person name="Lu C."/>
            <person name="Luna E."/>
            <person name="Martienssen R."/>
            <person name="Minamino N."/>
            <person name="Mizutani M."/>
            <person name="Mizutani M."/>
            <person name="Mochizuki N."/>
            <person name="Monte I."/>
            <person name="Mosher R."/>
            <person name="Nagasaki H."/>
            <person name="Nakagami H."/>
            <person name="Naramoto S."/>
            <person name="Nishitani K."/>
            <person name="Ohtani M."/>
            <person name="Okamoto T."/>
            <person name="Okumura M."/>
            <person name="Phillips J."/>
            <person name="Pollak B."/>
            <person name="Reinders A."/>
            <person name="Roevekamp M."/>
            <person name="Sano R."/>
            <person name="Sawa S."/>
            <person name="Schmid M."/>
            <person name="Shirakawa M."/>
            <person name="Solano R."/>
            <person name="Spunde A."/>
            <person name="Suetsugu N."/>
            <person name="Sugano S."/>
            <person name="Sugiyama A."/>
            <person name="Sun R."/>
            <person name="Suzuki Y."/>
            <person name="Takenaka M."/>
            <person name="Takezawa D."/>
            <person name="Tomogane H."/>
            <person name="Tsuzuki M."/>
            <person name="Ueda T."/>
            <person name="Umeda M."/>
            <person name="Ward J."/>
            <person name="Watanabe Y."/>
            <person name="Yazaki K."/>
            <person name="Yokoyama R."/>
            <person name="Yoshitake Y."/>
            <person name="Yotsui I."/>
            <person name="Zachgo S."/>
            <person name="Schmutz J."/>
        </authorList>
    </citation>
    <scope>NUCLEOTIDE SEQUENCE [LARGE SCALE GENOMIC DNA]</scope>
    <source>
        <strain evidence="3">cv. B-3</strain>
    </source>
</reference>
<keyword evidence="1" id="KW-0732">Signal</keyword>
<dbReference type="InterPro" id="IPR029058">
    <property type="entry name" value="AB_hydrolase_fold"/>
</dbReference>
<dbReference type="Proteomes" id="UP000264353">
    <property type="component" value="Chromosome A9"/>
</dbReference>
<dbReference type="PANTHER" id="PTHR11440">
    <property type="entry name" value="LECITHIN-CHOLESTEROL ACYLTRANSFERASE-RELATED"/>
    <property type="match status" value="1"/>
</dbReference>
<feature type="chain" id="PRO_5017273012" description="Phospholipid--sterol O-acyltransferase" evidence="1">
    <location>
        <begin position="28"/>
        <end position="351"/>
    </location>
</feature>
<gene>
    <name evidence="2" type="ORF">BRARA_I05515</name>
</gene>
<feature type="signal peptide" evidence="1">
    <location>
        <begin position="1"/>
        <end position="27"/>
    </location>
</feature>
<dbReference type="AlphaFoldDB" id="A0A397Y897"/>
<dbReference type="GO" id="GO:0008374">
    <property type="term" value="F:O-acyltransferase activity"/>
    <property type="evidence" value="ECO:0007669"/>
    <property type="project" value="InterPro"/>
</dbReference>
<dbReference type="Pfam" id="PF02450">
    <property type="entry name" value="LCAT"/>
    <property type="match status" value="1"/>
</dbReference>
<dbReference type="Gene3D" id="3.40.50.1820">
    <property type="entry name" value="alpha/beta hydrolase"/>
    <property type="match status" value="1"/>
</dbReference>
<protein>
    <recommendedName>
        <fullName evidence="4">Phospholipid--sterol O-acyltransferase</fullName>
    </recommendedName>
</protein>
<sequence length="351" mass="39955">MAANLKSVTALCTVLTVVILLFRGGAAAVEDETEFHGDYSKLSGIIIPGFASTQLRAWSMLDCPYTPLDFNPLDLVWLDTTKLLSAVNCWFKCMVLDPYNQTDHPECKSRPDSGLSAITELDPGYITGPLSTVWKEWLKWCVEFGIEANAIVAVPYDWRLSPTKLEERDLYFHKLKLTFETALKLRGGPSIVFAHSMVNITMAPQPEHDGSDVHVELNVEHEHGSDIIANMTKAPRVKYITFYEDSESITGKRTAVWELDKTNHRNIVRSPVLMRELWLQMWHDIQPGAKSKFVTKAKRGPLRDADCYWDYGKACCAWQEYCEYRYSFGDVHLGQSCRLRNTSANMLLQYI</sequence>
<evidence type="ECO:0000313" key="2">
    <source>
        <dbReference type="EMBL" id="RID49048.1"/>
    </source>
</evidence>
<evidence type="ECO:0008006" key="4">
    <source>
        <dbReference type="Google" id="ProtNLM"/>
    </source>
</evidence>